<evidence type="ECO:0000313" key="11">
    <source>
        <dbReference type="EMBL" id="CAC18589.1"/>
    </source>
</evidence>
<dbReference type="EMBL" id="HQ668083">
    <property type="protein sequence ID" value="AEN02741.1"/>
    <property type="molecule type" value="Genomic_DNA"/>
</dbReference>
<proteinExistence type="predicted"/>
<evidence type="ECO:0000313" key="4">
    <source>
        <dbReference type="EMBL" id="ABU68037.1"/>
    </source>
</evidence>
<dbReference type="EMBL" id="EF488097">
    <property type="protein sequence ID" value="ABU68052.1"/>
    <property type="molecule type" value="Genomic_DNA"/>
</dbReference>
<gene>
    <name evidence="11" type="primary">pncC</name>
</gene>
<evidence type="ECO:0000313" key="3">
    <source>
        <dbReference type="EMBL" id="ABU68015.1"/>
    </source>
</evidence>
<reference evidence="7" key="4">
    <citation type="journal article" date="2011" name="MBio">
        <title>Conserved Mutations in the Pneumococcal Bacteriocin Transporter Gene, blpA, Result in a Complex Population Consisting of Producers and Cheaters.</title>
        <authorList>
            <person name="Son M.R."/>
            <person name="Shchepetov M."/>
            <person name="Adrian P.V."/>
            <person name="Madhi S.A."/>
            <person name="de Gouveia L."/>
            <person name="von Gottberg A."/>
            <person name="Klugman K.P."/>
            <person name="Weiser J.N."/>
            <person name="Dawid S."/>
        </authorList>
    </citation>
    <scope>NUCLEOTIDE SEQUENCE</scope>
    <source>
        <strain evidence="7">P133</strain>
        <strain evidence="8">P140</strain>
        <strain evidence="10">P155</strain>
        <strain evidence="9">P164</strain>
    </source>
</reference>
<dbReference type="EMBL" id="HQ668084">
    <property type="protein sequence ID" value="AEN02753.1"/>
    <property type="molecule type" value="Genomic_DNA"/>
</dbReference>
<evidence type="ECO:0000313" key="10">
    <source>
        <dbReference type="EMBL" id="AEN02762.1"/>
    </source>
</evidence>
<keyword evidence="1" id="KW-0812">Transmembrane</keyword>
<feature type="transmembrane region" description="Helical" evidence="1">
    <location>
        <begin position="16"/>
        <end position="38"/>
    </location>
</feature>
<evidence type="ECO:0000313" key="5">
    <source>
        <dbReference type="EMBL" id="ABU68052.1"/>
    </source>
</evidence>
<dbReference type="EMBL" id="EF488093">
    <property type="protein sequence ID" value="ABU67986.1"/>
    <property type="molecule type" value="Genomic_DNA"/>
</dbReference>
<dbReference type="EMBL" id="EF488096">
    <property type="protein sequence ID" value="ABU68037.1"/>
    <property type="molecule type" value="Genomic_DNA"/>
</dbReference>
<evidence type="ECO:0000313" key="2">
    <source>
        <dbReference type="EMBL" id="ABU67986.1"/>
    </source>
</evidence>
<reference evidence="2" key="2">
    <citation type="journal article" date="2007" name="J. Bacteriol.">
        <title>Diversity of bacteriocins and activity spectrum in Streptococcus pneumoniae.</title>
        <authorList>
            <person name="Lux T."/>
            <person name="Nuhn M."/>
            <person name="Hakenbeck R."/>
            <person name="Reichmann P."/>
        </authorList>
    </citation>
    <scope>NUCLEOTIDE SEQUENCE</scope>
    <source>
        <strain evidence="3">628</strain>
        <strain evidence="4">632</strain>
        <strain evidence="5">F4</strain>
        <strain evidence="6">Hu15</strain>
        <strain evidence="2">TIGR4</strain>
    </source>
</reference>
<sequence length="56" mass="6737">MLYLVDGLVGIKNLTINYYLLIFFAFCKLINSIVKLFIARRITKLRYFRYSRLLKS</sequence>
<dbReference type="EMBL" id="EF488095">
    <property type="protein sequence ID" value="ABU68015.1"/>
    <property type="molecule type" value="Genomic_DNA"/>
</dbReference>
<evidence type="ECO:0000313" key="8">
    <source>
        <dbReference type="EMBL" id="AEN02741.1"/>
    </source>
</evidence>
<dbReference type="AlphaFoldDB" id="Q9EW66"/>
<evidence type="ECO:0000313" key="9">
    <source>
        <dbReference type="EMBL" id="AEN02753.1"/>
    </source>
</evidence>
<evidence type="ECO:0000313" key="7">
    <source>
        <dbReference type="EMBL" id="AEM97914.1"/>
    </source>
</evidence>
<reference evidence="8" key="3">
    <citation type="submission" date="2010-11" db="EMBL/GenBank/DDBJ databases">
        <authorList>
            <person name="Son M."/>
            <person name="Shchepetov M."/>
            <person name="Adrian P."/>
            <person name="Madhi S."/>
            <person name="de Gouveia L."/>
            <person name="von Gottberg A."/>
            <person name="Klugman K.P."/>
            <person name="Weiser J.N."/>
            <person name="Dawid S."/>
        </authorList>
    </citation>
    <scope>NUCLEOTIDE SEQUENCE</scope>
    <source>
        <strain evidence="7">P133</strain>
        <strain evidence="8">P140</strain>
        <strain evidence="10">P155</strain>
        <strain evidence="9">P164</strain>
    </source>
</reference>
<evidence type="ECO:0000256" key="1">
    <source>
        <dbReference type="SAM" id="Phobius"/>
    </source>
</evidence>
<protein>
    <submittedName>
        <fullName evidence="9">Hypothetical immunity protein</fullName>
    </submittedName>
    <submittedName>
        <fullName evidence="2">PncC</fullName>
    </submittedName>
</protein>
<accession>Q9EW66</accession>
<dbReference type="EMBL" id="AJ278419">
    <property type="protein sequence ID" value="CAC18589.1"/>
    <property type="molecule type" value="Genomic_DNA"/>
</dbReference>
<reference evidence="11" key="1">
    <citation type="submission" date="2000-06" db="EMBL/GenBank/DDBJ databases">
        <title>A Peptide Inducible Signal Transduction System in Streptococcus pneumoniae: Evidence for Bacteriocin Production.</title>
        <authorList>
            <person name="Reichmann P."/>
            <person name="Hakenbeck R."/>
        </authorList>
    </citation>
    <scope>NUCLEOTIDE SEQUENCE</scope>
    <source>
        <strain evidence="11">KNR7/87</strain>
    </source>
</reference>
<evidence type="ECO:0000313" key="6">
    <source>
        <dbReference type="EMBL" id="ABU68065.1"/>
    </source>
</evidence>
<keyword evidence="1" id="KW-1133">Transmembrane helix</keyword>
<dbReference type="EMBL" id="EF488098">
    <property type="protein sequence ID" value="ABU68065.1"/>
    <property type="molecule type" value="Genomic_DNA"/>
</dbReference>
<dbReference type="EMBL" id="HQ702850">
    <property type="protein sequence ID" value="AEM97914.1"/>
    <property type="molecule type" value="Genomic_DNA"/>
</dbReference>
<keyword evidence="1" id="KW-0472">Membrane</keyword>
<organism evidence="11">
    <name type="scientific">Streptococcus pneumoniae</name>
    <dbReference type="NCBI Taxonomy" id="1313"/>
    <lineage>
        <taxon>Bacteria</taxon>
        <taxon>Bacillati</taxon>
        <taxon>Bacillota</taxon>
        <taxon>Bacilli</taxon>
        <taxon>Lactobacillales</taxon>
        <taxon>Streptococcaceae</taxon>
        <taxon>Streptococcus</taxon>
    </lineage>
</organism>
<dbReference type="EMBL" id="HQ668085">
    <property type="protein sequence ID" value="AEN02762.1"/>
    <property type="molecule type" value="Genomic_DNA"/>
</dbReference>
<name>Q9EW66_STREE</name>